<evidence type="ECO:0000256" key="2">
    <source>
        <dbReference type="ARBA" id="ARBA00023002"/>
    </source>
</evidence>
<keyword evidence="2" id="KW-0560">Oxidoreductase</keyword>
<gene>
    <name evidence="3" type="ORF">LSTR_LSTR004686</name>
</gene>
<evidence type="ECO:0000256" key="1">
    <source>
        <dbReference type="ARBA" id="ARBA00006484"/>
    </source>
</evidence>
<dbReference type="InterPro" id="IPR020904">
    <property type="entry name" value="Sc_DH/Rdtase_CS"/>
</dbReference>
<accession>A0A482WU50</accession>
<dbReference type="GO" id="GO:0016491">
    <property type="term" value="F:oxidoreductase activity"/>
    <property type="evidence" value="ECO:0007669"/>
    <property type="project" value="UniProtKB-KW"/>
</dbReference>
<dbReference type="PANTHER" id="PTHR43115">
    <property type="entry name" value="DEHYDROGENASE/REDUCTASE SDR FAMILY MEMBER 11"/>
    <property type="match status" value="1"/>
</dbReference>
<proteinExistence type="inferred from homology"/>
<comment type="caution">
    <text evidence="3">The sequence shown here is derived from an EMBL/GenBank/DDBJ whole genome shotgun (WGS) entry which is preliminary data.</text>
</comment>
<sequence>MLDNNLEIADQLKGEKGKIYAVKADITKEEEVIEAFKWIKENLGGVDILINNAGITIKTMITGYISGLRLTPRLGNMVYSSTKFAAKAITEGLRLELAAANSKIRVTNLCPGLVQTEIFTSGGWGEMFEDQVGKPALQPKDIADAVVFALSVPPGVQIADVTVRPTGEGP</sequence>
<dbReference type="Pfam" id="PF00106">
    <property type="entry name" value="adh_short"/>
    <property type="match status" value="2"/>
</dbReference>
<dbReference type="AlphaFoldDB" id="A0A482WU50"/>
<dbReference type="InterPro" id="IPR036291">
    <property type="entry name" value="NAD(P)-bd_dom_sf"/>
</dbReference>
<dbReference type="InParanoid" id="A0A482WU50"/>
<dbReference type="EMBL" id="QKKF02025464">
    <property type="protein sequence ID" value="RZF36998.1"/>
    <property type="molecule type" value="Genomic_DNA"/>
</dbReference>
<name>A0A482WU50_LAOST</name>
<dbReference type="PROSITE" id="PS00061">
    <property type="entry name" value="ADH_SHORT"/>
    <property type="match status" value="1"/>
</dbReference>
<dbReference type="OrthoDB" id="1933717at2759"/>
<protein>
    <submittedName>
        <fullName evidence="3">Uncharacterized protein</fullName>
    </submittedName>
</protein>
<evidence type="ECO:0000313" key="3">
    <source>
        <dbReference type="EMBL" id="RZF36998.1"/>
    </source>
</evidence>
<dbReference type="Proteomes" id="UP000291343">
    <property type="component" value="Unassembled WGS sequence"/>
</dbReference>
<reference evidence="3 4" key="1">
    <citation type="journal article" date="2017" name="Gigascience">
        <title>Genome sequence of the small brown planthopper, Laodelphax striatellus.</title>
        <authorList>
            <person name="Zhu J."/>
            <person name="Jiang F."/>
            <person name="Wang X."/>
            <person name="Yang P."/>
            <person name="Bao Y."/>
            <person name="Zhao W."/>
            <person name="Wang W."/>
            <person name="Lu H."/>
            <person name="Wang Q."/>
            <person name="Cui N."/>
            <person name="Li J."/>
            <person name="Chen X."/>
            <person name="Luo L."/>
            <person name="Yu J."/>
            <person name="Kang L."/>
            <person name="Cui F."/>
        </authorList>
    </citation>
    <scope>NUCLEOTIDE SEQUENCE [LARGE SCALE GENOMIC DNA]</scope>
    <source>
        <strain evidence="3">Lst14</strain>
    </source>
</reference>
<dbReference type="STRING" id="195883.A0A482WU50"/>
<dbReference type="SMR" id="A0A482WU50"/>
<comment type="similarity">
    <text evidence="1">Belongs to the short-chain dehydrogenases/reductases (SDR) family.</text>
</comment>
<evidence type="ECO:0000313" key="4">
    <source>
        <dbReference type="Proteomes" id="UP000291343"/>
    </source>
</evidence>
<keyword evidence="4" id="KW-1185">Reference proteome</keyword>
<dbReference type="Gene3D" id="3.40.50.720">
    <property type="entry name" value="NAD(P)-binding Rossmann-like Domain"/>
    <property type="match status" value="2"/>
</dbReference>
<organism evidence="3 4">
    <name type="scientific">Laodelphax striatellus</name>
    <name type="common">Small brown planthopper</name>
    <name type="synonym">Delphax striatella</name>
    <dbReference type="NCBI Taxonomy" id="195883"/>
    <lineage>
        <taxon>Eukaryota</taxon>
        <taxon>Metazoa</taxon>
        <taxon>Ecdysozoa</taxon>
        <taxon>Arthropoda</taxon>
        <taxon>Hexapoda</taxon>
        <taxon>Insecta</taxon>
        <taxon>Pterygota</taxon>
        <taxon>Neoptera</taxon>
        <taxon>Paraneoptera</taxon>
        <taxon>Hemiptera</taxon>
        <taxon>Auchenorrhyncha</taxon>
        <taxon>Fulgoroidea</taxon>
        <taxon>Delphacidae</taxon>
        <taxon>Criomorphinae</taxon>
        <taxon>Laodelphax</taxon>
    </lineage>
</organism>
<dbReference type="PANTHER" id="PTHR43115:SF4">
    <property type="entry name" value="DEHYDROGENASE_REDUCTASE SDR FAMILY MEMBER 11"/>
    <property type="match status" value="1"/>
</dbReference>
<dbReference type="InterPro" id="IPR002347">
    <property type="entry name" value="SDR_fam"/>
</dbReference>
<dbReference type="SUPFAM" id="SSF51735">
    <property type="entry name" value="NAD(P)-binding Rossmann-fold domains"/>
    <property type="match status" value="1"/>
</dbReference>